<dbReference type="OrthoDB" id="5402051at2"/>
<evidence type="ECO:0008006" key="4">
    <source>
        <dbReference type="Google" id="ProtNLM"/>
    </source>
</evidence>
<evidence type="ECO:0000313" key="2">
    <source>
        <dbReference type="EMBL" id="SPQ01815.1"/>
    </source>
</evidence>
<feature type="chain" id="PRO_5015626200" description="Lipoprotein" evidence="1">
    <location>
        <begin position="19"/>
        <end position="133"/>
    </location>
</feature>
<dbReference type="AlphaFoldDB" id="A0A2U3QKB3"/>
<name>A0A2U3QKB3_9BACT</name>
<reference evidence="3" key="1">
    <citation type="submission" date="2018-03" db="EMBL/GenBank/DDBJ databases">
        <authorList>
            <person name="Zecchin S."/>
        </authorList>
    </citation>
    <scope>NUCLEOTIDE SEQUENCE [LARGE SCALE GENOMIC DNA]</scope>
</reference>
<organism evidence="2 3">
    <name type="scientific">Candidatus Sulfobium mesophilum</name>
    <dbReference type="NCBI Taxonomy" id="2016548"/>
    <lineage>
        <taxon>Bacteria</taxon>
        <taxon>Pseudomonadati</taxon>
        <taxon>Nitrospirota</taxon>
        <taxon>Nitrospiria</taxon>
        <taxon>Nitrospirales</taxon>
        <taxon>Nitrospiraceae</taxon>
        <taxon>Candidatus Sulfobium</taxon>
    </lineage>
</organism>
<dbReference type="Proteomes" id="UP000245125">
    <property type="component" value="Unassembled WGS sequence"/>
</dbReference>
<proteinExistence type="predicted"/>
<gene>
    <name evidence="2" type="ORF">NBG4_720008</name>
</gene>
<evidence type="ECO:0000313" key="3">
    <source>
        <dbReference type="Proteomes" id="UP000245125"/>
    </source>
</evidence>
<accession>A0A2U3QKB3</accession>
<evidence type="ECO:0000256" key="1">
    <source>
        <dbReference type="SAM" id="SignalP"/>
    </source>
</evidence>
<dbReference type="EMBL" id="OUUY01000122">
    <property type="protein sequence ID" value="SPQ01815.1"/>
    <property type="molecule type" value="Genomic_DNA"/>
</dbReference>
<sequence length="133" mass="15521">MRTLLPFLLILAGLVSCATKETTREVFDMNLEKYNKLLRWQDLDRAALFSSASIYDRFAERARSARNVRITDYQILDVRYNEKALEASAVVIFSYYLLTKGLLTNVTDNQKWAFTEEDGVKAWRLKSLLPEFR</sequence>
<dbReference type="PROSITE" id="PS51257">
    <property type="entry name" value="PROKAR_LIPOPROTEIN"/>
    <property type="match status" value="1"/>
</dbReference>
<keyword evidence="3" id="KW-1185">Reference proteome</keyword>
<feature type="signal peptide" evidence="1">
    <location>
        <begin position="1"/>
        <end position="18"/>
    </location>
</feature>
<keyword evidence="1" id="KW-0732">Signal</keyword>
<protein>
    <recommendedName>
        <fullName evidence="4">Lipoprotein</fullName>
    </recommendedName>
</protein>